<sequence length="295" mass="33706">MEIHLKFIKLISYIRSRGSSQRGGLAAWPLLVDTNWNSCTFRKGKMRQRTKYRKEGSRSRSKDPIYHTPADFENELLYGSLYPSQRYYIDPWDLENYDYVRKQISISPEISTPSPAGEPMPSAFHYMTNNTNSPVDCPACCAGFDEQTFYNAKYETIPDDEPVYSSYGEFESRSSPDSRSSYVDSGSSAALRLHTPGFGPASGRRRLVLPKPPPQLEFPAPPSYDYCIPMSENNYCSLSECYDCLSENIPLYASSTYRSGRSSFYKPHRFGLSKKGLLQIDYSCNWNDLDRLITK</sequence>
<name>A0A7R8UXB8_HERIL</name>
<evidence type="ECO:0000256" key="1">
    <source>
        <dbReference type="SAM" id="MobiDB-lite"/>
    </source>
</evidence>
<organism evidence="2 3">
    <name type="scientific">Hermetia illucens</name>
    <name type="common">Black soldier fly</name>
    <dbReference type="NCBI Taxonomy" id="343691"/>
    <lineage>
        <taxon>Eukaryota</taxon>
        <taxon>Metazoa</taxon>
        <taxon>Ecdysozoa</taxon>
        <taxon>Arthropoda</taxon>
        <taxon>Hexapoda</taxon>
        <taxon>Insecta</taxon>
        <taxon>Pterygota</taxon>
        <taxon>Neoptera</taxon>
        <taxon>Endopterygota</taxon>
        <taxon>Diptera</taxon>
        <taxon>Brachycera</taxon>
        <taxon>Stratiomyomorpha</taxon>
        <taxon>Stratiomyidae</taxon>
        <taxon>Hermetiinae</taxon>
        <taxon>Hermetia</taxon>
    </lineage>
</organism>
<dbReference type="InParanoid" id="A0A7R8UXB8"/>
<feature type="region of interest" description="Disordered" evidence="1">
    <location>
        <begin position="166"/>
        <end position="186"/>
    </location>
</feature>
<gene>
    <name evidence="2" type="ORF">HERILL_LOCUS11280</name>
</gene>
<proteinExistence type="predicted"/>
<feature type="compositionally biased region" description="Low complexity" evidence="1">
    <location>
        <begin position="177"/>
        <end position="186"/>
    </location>
</feature>
<dbReference type="AlphaFoldDB" id="A0A7R8UXB8"/>
<reference evidence="2 3" key="1">
    <citation type="submission" date="2020-11" db="EMBL/GenBank/DDBJ databases">
        <authorList>
            <person name="Wallbank WR R."/>
            <person name="Pardo Diaz C."/>
            <person name="Kozak K."/>
            <person name="Martin S."/>
            <person name="Jiggins C."/>
            <person name="Moest M."/>
            <person name="Warren A I."/>
            <person name="Generalovic N T."/>
            <person name="Byers J.R.P. K."/>
            <person name="Montejo-Kovacevich G."/>
            <person name="Yen C E."/>
        </authorList>
    </citation>
    <scope>NUCLEOTIDE SEQUENCE [LARGE SCALE GENOMIC DNA]</scope>
</reference>
<dbReference type="EMBL" id="LR899012">
    <property type="protein sequence ID" value="CAD7088677.1"/>
    <property type="molecule type" value="Genomic_DNA"/>
</dbReference>
<protein>
    <submittedName>
        <fullName evidence="2">Uncharacterized protein</fullName>
    </submittedName>
</protein>
<dbReference type="OrthoDB" id="6630968at2759"/>
<evidence type="ECO:0000313" key="3">
    <source>
        <dbReference type="Proteomes" id="UP000594454"/>
    </source>
</evidence>
<dbReference type="Proteomes" id="UP000594454">
    <property type="component" value="Chromosome 4"/>
</dbReference>
<accession>A0A7R8UXB8</accession>
<evidence type="ECO:0000313" key="2">
    <source>
        <dbReference type="EMBL" id="CAD7088677.1"/>
    </source>
</evidence>
<keyword evidence="3" id="KW-1185">Reference proteome</keyword>